<dbReference type="PROSITE" id="PS50893">
    <property type="entry name" value="ABC_TRANSPORTER_2"/>
    <property type="match status" value="2"/>
</dbReference>
<dbReference type="CDD" id="cd03225">
    <property type="entry name" value="ABC_cobalt_CbiO_domain1"/>
    <property type="match status" value="1"/>
</dbReference>
<keyword evidence="4" id="KW-1003">Cell membrane</keyword>
<evidence type="ECO:0000313" key="11">
    <source>
        <dbReference type="Proteomes" id="UP000287857"/>
    </source>
</evidence>
<keyword evidence="6" id="KW-0067">ATP-binding</keyword>
<evidence type="ECO:0000313" key="10">
    <source>
        <dbReference type="EMBL" id="RST99273.1"/>
    </source>
</evidence>
<reference evidence="10 11" key="1">
    <citation type="submission" date="2017-05" db="EMBL/GenBank/DDBJ databases">
        <title>Vagococcus spp. assemblies.</title>
        <authorList>
            <person name="Gulvik C.A."/>
        </authorList>
    </citation>
    <scope>NUCLEOTIDE SEQUENCE [LARGE SCALE GENOMIC DNA]</scope>
    <source>
        <strain evidence="10 11">SS1995</strain>
    </source>
</reference>
<dbReference type="PROSITE" id="PS00211">
    <property type="entry name" value="ABC_TRANSPORTER_1"/>
    <property type="match status" value="1"/>
</dbReference>
<dbReference type="EMBL" id="NGJS01000005">
    <property type="protein sequence ID" value="RST99273.1"/>
    <property type="molecule type" value="Genomic_DNA"/>
</dbReference>
<comment type="subcellular location">
    <subcellularLocation>
        <location evidence="1">Cell membrane</location>
        <topology evidence="1">Peripheral membrane protein</topology>
    </subcellularLocation>
</comment>
<dbReference type="Proteomes" id="UP000287857">
    <property type="component" value="Unassembled WGS sequence"/>
</dbReference>
<evidence type="ECO:0000259" key="9">
    <source>
        <dbReference type="PROSITE" id="PS50893"/>
    </source>
</evidence>
<dbReference type="RefSeq" id="WP_125983575.1">
    <property type="nucleotide sequence ID" value="NZ_NGJS01000005.1"/>
</dbReference>
<dbReference type="SMART" id="SM00382">
    <property type="entry name" value="AAA"/>
    <property type="match status" value="2"/>
</dbReference>
<gene>
    <name evidence="10" type="ORF">CBF37_04705</name>
</gene>
<keyword evidence="8" id="KW-0472">Membrane</keyword>
<comment type="caution">
    <text evidence="10">The sequence shown here is derived from an EMBL/GenBank/DDBJ whole genome shotgun (WGS) entry which is preliminary data.</text>
</comment>
<evidence type="ECO:0000256" key="4">
    <source>
        <dbReference type="ARBA" id="ARBA00022475"/>
    </source>
</evidence>
<evidence type="ECO:0000256" key="7">
    <source>
        <dbReference type="ARBA" id="ARBA00022967"/>
    </source>
</evidence>
<dbReference type="InterPro" id="IPR050095">
    <property type="entry name" value="ECF_ABC_transporter_ATP-bd"/>
</dbReference>
<evidence type="ECO:0000256" key="1">
    <source>
        <dbReference type="ARBA" id="ARBA00004202"/>
    </source>
</evidence>
<name>A0A429ZZ48_9ENTE</name>
<feature type="domain" description="ABC transporter" evidence="9">
    <location>
        <begin position="238"/>
        <end position="448"/>
    </location>
</feature>
<dbReference type="InterPro" id="IPR003439">
    <property type="entry name" value="ABC_transporter-like_ATP-bd"/>
</dbReference>
<keyword evidence="5" id="KW-0547">Nucleotide-binding</keyword>
<proteinExistence type="inferred from homology"/>
<dbReference type="Pfam" id="PF00005">
    <property type="entry name" value="ABC_tran"/>
    <property type="match status" value="2"/>
</dbReference>
<dbReference type="SUPFAM" id="SSF52540">
    <property type="entry name" value="P-loop containing nucleoside triphosphate hydrolases"/>
    <property type="match status" value="2"/>
</dbReference>
<dbReference type="GO" id="GO:0042626">
    <property type="term" value="F:ATPase-coupled transmembrane transporter activity"/>
    <property type="evidence" value="ECO:0007669"/>
    <property type="project" value="TreeGrafter"/>
</dbReference>
<keyword evidence="3" id="KW-0813">Transport</keyword>
<keyword evidence="7" id="KW-1278">Translocase</keyword>
<dbReference type="OrthoDB" id="501320at2"/>
<dbReference type="AlphaFoldDB" id="A0A429ZZ48"/>
<dbReference type="PANTHER" id="PTHR43553">
    <property type="entry name" value="HEAVY METAL TRANSPORTER"/>
    <property type="match status" value="1"/>
</dbReference>
<dbReference type="InterPro" id="IPR015856">
    <property type="entry name" value="ABC_transpr_CbiO/EcfA_su"/>
</dbReference>
<dbReference type="Gene3D" id="3.40.50.300">
    <property type="entry name" value="P-loop containing nucleotide triphosphate hydrolases"/>
    <property type="match status" value="2"/>
</dbReference>
<dbReference type="InterPro" id="IPR027417">
    <property type="entry name" value="P-loop_NTPase"/>
</dbReference>
<evidence type="ECO:0000256" key="5">
    <source>
        <dbReference type="ARBA" id="ARBA00022741"/>
    </source>
</evidence>
<dbReference type="InterPro" id="IPR003593">
    <property type="entry name" value="AAA+_ATPase"/>
</dbReference>
<dbReference type="InterPro" id="IPR017871">
    <property type="entry name" value="ABC_transporter-like_CS"/>
</dbReference>
<comment type="similarity">
    <text evidence="2">Belongs to the ABC transporter superfamily.</text>
</comment>
<sequence length="448" mass="50876">MTKKIKLKNVTFKRKNHVVLRDFNASFERGTMVLLTGDSGCGKSTLLRLIAGFSSLDYTGQILIDGCSYQNLSMSEKAQKVGLVFQNPSQQFTMRTLYNEMVFALENCGIYGDNLKFRIKEAVDFSETLDILNQDLTTLSGGQKQRAALAVIVAVNPDVFLLDEPFASIDPSSRQLLINKLAKLRDLGKTIIICDHDLNNYLNVIDIRFEVGQTGLLKTELANAEEQVRLNSTKEVTNRLISGSEFCLKQGRKELISKEDFTFRDGITTLTGENGTGKSTFLRSIVQLHQYQGKLFLKESRLKRSRKLYQKISLAVQDAEKQFITLTPKEELLFSSNDKELNLKQQEAVAYLKLTEKLNSSIYHLSEGQKKMIQLICMLSLDLECLLLDEPFTGLDKRSCQYFVDWIKEKSKTQSFIIVTHRLTPLDGISHHHINLADKQFFEKVGEI</sequence>
<dbReference type="GO" id="GO:0005524">
    <property type="term" value="F:ATP binding"/>
    <property type="evidence" value="ECO:0007669"/>
    <property type="project" value="UniProtKB-KW"/>
</dbReference>
<evidence type="ECO:0000256" key="6">
    <source>
        <dbReference type="ARBA" id="ARBA00022840"/>
    </source>
</evidence>
<dbReference type="GO" id="GO:0016887">
    <property type="term" value="F:ATP hydrolysis activity"/>
    <property type="evidence" value="ECO:0007669"/>
    <property type="project" value="InterPro"/>
</dbReference>
<dbReference type="GO" id="GO:0043190">
    <property type="term" value="C:ATP-binding cassette (ABC) transporter complex"/>
    <property type="evidence" value="ECO:0007669"/>
    <property type="project" value="TreeGrafter"/>
</dbReference>
<evidence type="ECO:0000256" key="3">
    <source>
        <dbReference type="ARBA" id="ARBA00022448"/>
    </source>
</evidence>
<evidence type="ECO:0000256" key="8">
    <source>
        <dbReference type="ARBA" id="ARBA00023136"/>
    </source>
</evidence>
<accession>A0A429ZZ48</accession>
<protein>
    <recommendedName>
        <fullName evidence="9">ABC transporter domain-containing protein</fullName>
    </recommendedName>
</protein>
<keyword evidence="11" id="KW-1185">Reference proteome</keyword>
<evidence type="ECO:0000256" key="2">
    <source>
        <dbReference type="ARBA" id="ARBA00005417"/>
    </source>
</evidence>
<feature type="domain" description="ABC transporter" evidence="9">
    <location>
        <begin position="5"/>
        <end position="238"/>
    </location>
</feature>
<organism evidence="10 11">
    <name type="scientific">Vagococcus vulneris</name>
    <dbReference type="NCBI Taxonomy" id="1977869"/>
    <lineage>
        <taxon>Bacteria</taxon>
        <taxon>Bacillati</taxon>
        <taxon>Bacillota</taxon>
        <taxon>Bacilli</taxon>
        <taxon>Lactobacillales</taxon>
        <taxon>Enterococcaceae</taxon>
        <taxon>Vagococcus</taxon>
    </lineage>
</organism>
<dbReference type="PANTHER" id="PTHR43553:SF27">
    <property type="entry name" value="ENERGY-COUPLING FACTOR TRANSPORTER ATP-BINDING PROTEIN ECFA2"/>
    <property type="match status" value="1"/>
</dbReference>